<evidence type="ECO:0000313" key="2">
    <source>
        <dbReference type="Proteomes" id="UP000215244"/>
    </source>
</evidence>
<proteinExistence type="predicted"/>
<reference evidence="1 2" key="1">
    <citation type="submission" date="2017-08" db="EMBL/GenBank/DDBJ databases">
        <title>The complete genome sequence of Maribacter sp. B1, isolated from deep-sea sediment.</title>
        <authorList>
            <person name="Wu Y.-H."/>
            <person name="Cheng H."/>
            <person name="Xu X.-W."/>
        </authorList>
    </citation>
    <scope>NUCLEOTIDE SEQUENCE [LARGE SCALE GENOMIC DNA]</scope>
    <source>
        <strain evidence="1 2">B1</strain>
    </source>
</reference>
<gene>
    <name evidence="1" type="ORF">CJ263_01360</name>
</gene>
<name>A0A223V109_9FLAO</name>
<organism evidence="1 2">
    <name type="scientific">Maribacter cobaltidurans</name>
    <dbReference type="NCBI Taxonomy" id="1178778"/>
    <lineage>
        <taxon>Bacteria</taxon>
        <taxon>Pseudomonadati</taxon>
        <taxon>Bacteroidota</taxon>
        <taxon>Flavobacteriia</taxon>
        <taxon>Flavobacteriales</taxon>
        <taxon>Flavobacteriaceae</taxon>
        <taxon>Maribacter</taxon>
    </lineage>
</organism>
<accession>A0A223V109</accession>
<protein>
    <submittedName>
        <fullName evidence="1">Uncharacterized protein</fullName>
    </submittedName>
</protein>
<dbReference type="KEGG" id="marb:CJ263_01360"/>
<dbReference type="EMBL" id="CP022957">
    <property type="protein sequence ID" value="ASV28982.1"/>
    <property type="molecule type" value="Genomic_DNA"/>
</dbReference>
<dbReference type="RefSeq" id="WP_094995616.1">
    <property type="nucleotide sequence ID" value="NZ_BMJL01000001.1"/>
</dbReference>
<dbReference type="Proteomes" id="UP000215244">
    <property type="component" value="Chromosome"/>
</dbReference>
<keyword evidence="2" id="KW-1185">Reference proteome</keyword>
<dbReference type="AlphaFoldDB" id="A0A223V109"/>
<evidence type="ECO:0000313" key="1">
    <source>
        <dbReference type="EMBL" id="ASV28982.1"/>
    </source>
</evidence>
<dbReference type="OrthoDB" id="9997at2"/>
<sequence length="161" mass="18242">MDGIRNGRVFVTLGDLISELYVRVEGGHHTADIGSTMHVAQGADAKVTIRFKDPDNLNSWKQNPEVTRVDLIMGEVRGPVTNRNNDNNPTTKVIARFTKADWTVNDGYREITYTISKLGKKSYIRIRGTNSSELEPQVDEIGESPWNELWFYSNPIFIDVE</sequence>